<dbReference type="GO" id="GO:0006935">
    <property type="term" value="P:chemotaxis"/>
    <property type="evidence" value="ECO:0007669"/>
    <property type="project" value="InterPro"/>
</dbReference>
<dbReference type="Pfam" id="PF01627">
    <property type="entry name" value="Hpt"/>
    <property type="match status" value="1"/>
</dbReference>
<dbReference type="GO" id="GO:0005737">
    <property type="term" value="C:cytoplasm"/>
    <property type="evidence" value="ECO:0007669"/>
    <property type="project" value="InterPro"/>
</dbReference>
<dbReference type="InterPro" id="IPR001789">
    <property type="entry name" value="Sig_transdc_resp-reg_receiver"/>
</dbReference>
<evidence type="ECO:0000313" key="14">
    <source>
        <dbReference type="Proteomes" id="UP000663720"/>
    </source>
</evidence>
<dbReference type="InterPro" id="IPR008207">
    <property type="entry name" value="Sig_transdc_His_kin_Hpt_dom"/>
</dbReference>
<dbReference type="FunFam" id="3.30.565.10:FF:000016">
    <property type="entry name" value="Chemotaxis protein CheA, putative"/>
    <property type="match status" value="1"/>
</dbReference>
<dbReference type="Gene3D" id="3.30.565.10">
    <property type="entry name" value="Histidine kinase-like ATPase, C-terminal domain"/>
    <property type="match status" value="1"/>
</dbReference>
<dbReference type="Pfam" id="PF01584">
    <property type="entry name" value="CheW"/>
    <property type="match status" value="1"/>
</dbReference>
<dbReference type="SMART" id="SM00448">
    <property type="entry name" value="REC"/>
    <property type="match status" value="1"/>
</dbReference>
<dbReference type="Gene3D" id="3.40.50.2300">
    <property type="match status" value="1"/>
</dbReference>
<evidence type="ECO:0000313" key="13">
    <source>
        <dbReference type="EMBL" id="QTA83946.1"/>
    </source>
</evidence>
<evidence type="ECO:0000256" key="8">
    <source>
        <dbReference type="SAM" id="Coils"/>
    </source>
</evidence>
<evidence type="ECO:0000259" key="9">
    <source>
        <dbReference type="PROSITE" id="PS50109"/>
    </source>
</evidence>
<dbReference type="PANTHER" id="PTHR43395">
    <property type="entry name" value="SENSOR HISTIDINE KINASE CHEA"/>
    <property type="match status" value="1"/>
</dbReference>
<evidence type="ECO:0000259" key="11">
    <source>
        <dbReference type="PROSITE" id="PS50851"/>
    </source>
</evidence>
<dbReference type="PROSITE" id="PS50109">
    <property type="entry name" value="HIS_KIN"/>
    <property type="match status" value="1"/>
</dbReference>
<accession>A0A975BEL8</accession>
<dbReference type="SMART" id="SM00387">
    <property type="entry name" value="HATPase_c"/>
    <property type="match status" value="1"/>
</dbReference>
<reference evidence="13" key="1">
    <citation type="journal article" date="2021" name="Microb. Physiol.">
        <title>Proteogenomic Insights into the Physiology of Marine, Sulfate-Reducing, Filamentous Desulfonema limicola and Desulfonema magnum.</title>
        <authorList>
            <person name="Schnaars V."/>
            <person name="Wohlbrand L."/>
            <person name="Scheve S."/>
            <person name="Hinrichs C."/>
            <person name="Reinhardt R."/>
            <person name="Rabus R."/>
        </authorList>
    </citation>
    <scope>NUCLEOTIDE SEQUENCE</scope>
    <source>
        <strain evidence="13">5ac10</strain>
    </source>
</reference>
<keyword evidence="4" id="KW-0808">Transferase</keyword>
<evidence type="ECO:0000256" key="3">
    <source>
        <dbReference type="ARBA" id="ARBA00022553"/>
    </source>
</evidence>
<dbReference type="InterPro" id="IPR037006">
    <property type="entry name" value="CheA-like_homodim_sf"/>
</dbReference>
<evidence type="ECO:0000256" key="4">
    <source>
        <dbReference type="ARBA" id="ARBA00022679"/>
    </source>
</evidence>
<dbReference type="SUPFAM" id="SSF55874">
    <property type="entry name" value="ATPase domain of HSP90 chaperone/DNA topoisomerase II/histidine kinase"/>
    <property type="match status" value="1"/>
</dbReference>
<dbReference type="EC" id="2.7.13.3" evidence="2"/>
<name>A0A975BEL8_9BACT</name>
<dbReference type="InterPro" id="IPR002545">
    <property type="entry name" value="CheW-lke_dom"/>
</dbReference>
<dbReference type="PROSITE" id="PS50851">
    <property type="entry name" value="CHEW"/>
    <property type="match status" value="1"/>
</dbReference>
<keyword evidence="8" id="KW-0175">Coiled coil</keyword>
<feature type="domain" description="CheW-like" evidence="11">
    <location>
        <begin position="498"/>
        <end position="632"/>
    </location>
</feature>
<evidence type="ECO:0000256" key="5">
    <source>
        <dbReference type="ARBA" id="ARBA00022777"/>
    </source>
</evidence>
<feature type="modified residue" description="4-aspartylphosphate" evidence="7">
    <location>
        <position position="706"/>
    </location>
</feature>
<dbReference type="SUPFAM" id="SSF50341">
    <property type="entry name" value="CheW-like"/>
    <property type="match status" value="1"/>
</dbReference>
<dbReference type="SMART" id="SM01231">
    <property type="entry name" value="H-kinase_dim"/>
    <property type="match status" value="1"/>
</dbReference>
<dbReference type="Gene3D" id="2.30.30.40">
    <property type="entry name" value="SH3 Domains"/>
    <property type="match status" value="1"/>
</dbReference>
<gene>
    <name evidence="13" type="ORF">dnl_63720</name>
</gene>
<dbReference type="InterPro" id="IPR011006">
    <property type="entry name" value="CheY-like_superfamily"/>
</dbReference>
<evidence type="ECO:0000259" key="12">
    <source>
        <dbReference type="PROSITE" id="PS50894"/>
    </source>
</evidence>
<proteinExistence type="predicted"/>
<dbReference type="InterPro" id="IPR036061">
    <property type="entry name" value="CheW-like_dom_sf"/>
</dbReference>
<dbReference type="Proteomes" id="UP000663720">
    <property type="component" value="Chromosome"/>
</dbReference>
<dbReference type="PROSITE" id="PS50110">
    <property type="entry name" value="RESPONSE_REGULATORY"/>
    <property type="match status" value="1"/>
</dbReference>
<keyword evidence="5 13" id="KW-0418">Kinase</keyword>
<dbReference type="Gene3D" id="1.20.120.160">
    <property type="entry name" value="HPT domain"/>
    <property type="match status" value="1"/>
</dbReference>
<dbReference type="EMBL" id="CP061799">
    <property type="protein sequence ID" value="QTA83946.1"/>
    <property type="molecule type" value="Genomic_DNA"/>
</dbReference>
<dbReference type="SUPFAM" id="SSF52172">
    <property type="entry name" value="CheY-like"/>
    <property type="match status" value="1"/>
</dbReference>
<dbReference type="SMART" id="SM00073">
    <property type="entry name" value="HPT"/>
    <property type="match status" value="1"/>
</dbReference>
<comment type="catalytic activity">
    <reaction evidence="1">
        <text>ATP + protein L-histidine = ADP + protein N-phospho-L-histidine.</text>
        <dbReference type="EC" id="2.7.13.3"/>
    </reaction>
</comment>
<feature type="domain" description="Response regulatory" evidence="10">
    <location>
        <begin position="657"/>
        <end position="773"/>
    </location>
</feature>
<dbReference type="InterPro" id="IPR005467">
    <property type="entry name" value="His_kinase_dom"/>
</dbReference>
<evidence type="ECO:0000256" key="2">
    <source>
        <dbReference type="ARBA" id="ARBA00012438"/>
    </source>
</evidence>
<feature type="coiled-coil region" evidence="8">
    <location>
        <begin position="232"/>
        <end position="259"/>
    </location>
</feature>
<dbReference type="InterPro" id="IPR051315">
    <property type="entry name" value="Bact_Chemotaxis_CheA"/>
</dbReference>
<feature type="modified residue" description="Phosphohistidine" evidence="6">
    <location>
        <position position="55"/>
    </location>
</feature>
<dbReference type="InterPro" id="IPR004358">
    <property type="entry name" value="Sig_transdc_His_kin-like_C"/>
</dbReference>
<dbReference type="InterPro" id="IPR003594">
    <property type="entry name" value="HATPase_dom"/>
</dbReference>
<dbReference type="Pfam" id="PF02518">
    <property type="entry name" value="HATPase_c"/>
    <property type="match status" value="1"/>
</dbReference>
<dbReference type="InterPro" id="IPR036890">
    <property type="entry name" value="HATPase_C_sf"/>
</dbReference>
<evidence type="ECO:0000256" key="1">
    <source>
        <dbReference type="ARBA" id="ARBA00000085"/>
    </source>
</evidence>
<protein>
    <recommendedName>
        <fullName evidence="2">histidine kinase</fullName>
        <ecNumber evidence="2">2.7.13.3</ecNumber>
    </recommendedName>
</protein>
<evidence type="ECO:0000256" key="6">
    <source>
        <dbReference type="PROSITE-ProRule" id="PRU00110"/>
    </source>
</evidence>
<dbReference type="InterPro" id="IPR004105">
    <property type="entry name" value="CheA-like_dim"/>
</dbReference>
<keyword evidence="14" id="KW-1185">Reference proteome</keyword>
<keyword evidence="3 7" id="KW-0597">Phosphoprotein</keyword>
<dbReference type="GO" id="GO:0000155">
    <property type="term" value="F:phosphorelay sensor kinase activity"/>
    <property type="evidence" value="ECO:0007669"/>
    <property type="project" value="InterPro"/>
</dbReference>
<dbReference type="KEGG" id="dli:dnl_63720"/>
<dbReference type="SUPFAM" id="SSF47226">
    <property type="entry name" value="Histidine-containing phosphotransfer domain, HPT domain"/>
    <property type="match status" value="1"/>
</dbReference>
<dbReference type="Pfam" id="PF00072">
    <property type="entry name" value="Response_reg"/>
    <property type="match status" value="1"/>
</dbReference>
<dbReference type="SMART" id="SM00260">
    <property type="entry name" value="CheW"/>
    <property type="match status" value="1"/>
</dbReference>
<feature type="domain" description="Histidine kinase" evidence="9">
    <location>
        <begin position="358"/>
        <end position="496"/>
    </location>
</feature>
<dbReference type="CDD" id="cd00088">
    <property type="entry name" value="HPT"/>
    <property type="match status" value="1"/>
</dbReference>
<evidence type="ECO:0000259" key="10">
    <source>
        <dbReference type="PROSITE" id="PS50110"/>
    </source>
</evidence>
<dbReference type="AlphaFoldDB" id="A0A975BEL8"/>
<dbReference type="PROSITE" id="PS50894">
    <property type="entry name" value="HPT"/>
    <property type="match status" value="1"/>
</dbReference>
<dbReference type="Gene3D" id="1.10.287.560">
    <property type="entry name" value="Histidine kinase CheA-like, homodimeric domain"/>
    <property type="match status" value="1"/>
</dbReference>
<dbReference type="RefSeq" id="WP_207689724.1">
    <property type="nucleotide sequence ID" value="NZ_CP061799.1"/>
</dbReference>
<feature type="domain" description="HPt" evidence="12">
    <location>
        <begin position="7"/>
        <end position="112"/>
    </location>
</feature>
<dbReference type="PANTHER" id="PTHR43395:SF1">
    <property type="entry name" value="CHEMOTAXIS PROTEIN CHEA"/>
    <property type="match status" value="1"/>
</dbReference>
<sequence length="781" mass="87411">MTDYEEHELGSFSMMDLFRSEMDTHAAALNNGLLALENDPLAVKSHIDSLMRAAHSIKGGARIVDLDAAVNIAHTLEDCFISIQKNDIKLSSAQLDILFKGVDTLIKISETAENQDELEHIIADTDTLISAISNISRSKEPCPHVPLTDNSIIEAQKQPELEEIDEPPLIENIIQEPDEPVQKKENTSPKTDTGLEKERMVRVTASKIERLMGLAGEVVVSAKWLPPFINSLMTLKRSQSDLSNTLDELQREIIKKKDSSRSLHLALQAREKIRLCNIQMADRLNQMDMFSNLSETLADRLYHEVIGVKMCPFSNGTAKLPRMVRDLARSLNKKARLEIIGESIEIDRDILEKLDAPINHIIRNAIDHGIETPEIRTSSGKPETGTIRIEVFHLAGMLMIIISDDGRGIYLDKLSQQILERGHTTPDLIKNMSERELMDFLFLPGFSTVSKVTEISGRGVGLDVVNNVVHEVGGRVRAKSYPGQGLSFHLELPLTLSVIRTFLVEIAGEPYAFPLARINRCVKLEKKDIKIVEDRQYFCTDTENIALIDIHEVLEIKASGTQNDIMNVVIVSDKEFSYGLVADKFLGECDLVVRPLDSRLGKIPNISAAAVMLDGSPVLIFDVEDLINSIAGLLTGKRRLSRIENSIKEQDRDKPKRILVVDDSFIVREKERKLLVNKGYDVETAVDGQDGWNLLRTLDFDMVLTDIDMPRMNGFELIRNIKQNDKLKSMPVIIVSYKASDDDRFQGLKAGANYYLTKTNFDDNSLIDAVIDLIGEAKAGD</sequence>
<organism evidence="13 14">
    <name type="scientific">Desulfonema limicola</name>
    <dbReference type="NCBI Taxonomy" id="45656"/>
    <lineage>
        <taxon>Bacteria</taxon>
        <taxon>Pseudomonadati</taxon>
        <taxon>Thermodesulfobacteriota</taxon>
        <taxon>Desulfobacteria</taxon>
        <taxon>Desulfobacterales</taxon>
        <taxon>Desulfococcaceae</taxon>
        <taxon>Desulfonema</taxon>
    </lineage>
</organism>
<dbReference type="Pfam" id="PF02895">
    <property type="entry name" value="H-kinase_dim"/>
    <property type="match status" value="1"/>
</dbReference>
<evidence type="ECO:0000256" key="7">
    <source>
        <dbReference type="PROSITE-ProRule" id="PRU00169"/>
    </source>
</evidence>
<dbReference type="PRINTS" id="PR00344">
    <property type="entry name" value="BCTRLSENSOR"/>
</dbReference>
<dbReference type="InterPro" id="IPR036641">
    <property type="entry name" value="HPT_dom_sf"/>
</dbReference>